<proteinExistence type="inferred from homology"/>
<accession>K6YYH4</accession>
<reference evidence="6" key="1">
    <citation type="journal article" date="2014" name="Environ. Microbiol.">
        <title>Comparative genomics of the marine bacterial genus Glaciecola reveals the high degree of genomic diversity and genomic characteristic for cold adaptation.</title>
        <authorList>
            <person name="Qin Q.L."/>
            <person name="Xie B.B."/>
            <person name="Yu Y."/>
            <person name="Shu Y.L."/>
            <person name="Rong J.C."/>
            <person name="Zhang Y.J."/>
            <person name="Zhao D.L."/>
            <person name="Chen X.L."/>
            <person name="Zhang X.Y."/>
            <person name="Chen B."/>
            <person name="Zhou B.C."/>
            <person name="Zhang Y.Z."/>
        </authorList>
    </citation>
    <scope>NUCLEOTIDE SEQUENCE [LARGE SCALE GENOMIC DNA]</scope>
    <source>
        <strain evidence="6">ACAM 615</strain>
    </source>
</reference>
<keyword evidence="3" id="KW-0325">Glycoprotein</keyword>
<evidence type="ECO:0000256" key="2">
    <source>
        <dbReference type="ARBA" id="ARBA00022553"/>
    </source>
</evidence>
<sequence>MKKTLLAIFLVLGSVILIMWLISPVRPVAWSPDPDNGLTGVYTPNDGLFERDSVGIQQQFLVDVGKGPEDIVIGEDGYLYTGYDDGRIVRALVADLLAAYSNSSITSNAQNSLSGGIAFEEFANTQGRPLGLRFDAAGNLIVADAVKGILSIDKQRNIRVLVDEYEGKKLLFVDHLDIANDGTIWFSDASTRFDMLNFVYDFLEASSTGRLLSYNPTTGETRLRMDNLFFANGVAVGPNDEFVLINETGKAKIHRLWLQGDKAGSRDIFIEQLPAMPDNLYFKDGIFWVSLVTLRDPLVEGLAQNPFLRRLIGGVPKSLLKASSHYGFVIGVTPEGDVIQNLQSAKGYQSITTAIEFQGHLFLGSLDNSSIAVIKID</sequence>
<dbReference type="Proteomes" id="UP000006251">
    <property type="component" value="Unassembled WGS sequence"/>
</dbReference>
<organism evidence="5 6">
    <name type="scientific">Brumicola pallidula DSM 14239 = ACAM 615</name>
    <dbReference type="NCBI Taxonomy" id="1121922"/>
    <lineage>
        <taxon>Bacteria</taxon>
        <taxon>Pseudomonadati</taxon>
        <taxon>Pseudomonadota</taxon>
        <taxon>Gammaproteobacteria</taxon>
        <taxon>Alteromonadales</taxon>
        <taxon>Alteromonadaceae</taxon>
        <taxon>Brumicola</taxon>
    </lineage>
</organism>
<dbReference type="AlphaFoldDB" id="K6YYH4"/>
<evidence type="ECO:0000256" key="1">
    <source>
        <dbReference type="ARBA" id="ARBA00009191"/>
    </source>
</evidence>
<dbReference type="PANTHER" id="PTHR10426">
    <property type="entry name" value="STRICTOSIDINE SYNTHASE-RELATED"/>
    <property type="match status" value="1"/>
</dbReference>
<dbReference type="EMBL" id="BAEQ01000040">
    <property type="protein sequence ID" value="GAC29026.1"/>
    <property type="molecule type" value="Genomic_DNA"/>
</dbReference>
<protein>
    <submittedName>
        <fullName evidence="5">Strictosidine synthase</fullName>
    </submittedName>
</protein>
<evidence type="ECO:0000256" key="3">
    <source>
        <dbReference type="ARBA" id="ARBA00023180"/>
    </source>
</evidence>
<comment type="similarity">
    <text evidence="1">Belongs to the strictosidine synthase family.</text>
</comment>
<gene>
    <name evidence="5" type="ORF">GPAL_2165</name>
</gene>
<evidence type="ECO:0000313" key="6">
    <source>
        <dbReference type="Proteomes" id="UP000006251"/>
    </source>
</evidence>
<dbReference type="STRING" id="1121922.GCA_000428905_01891"/>
<feature type="domain" description="Strictosidine synthase conserved region" evidence="4">
    <location>
        <begin position="174"/>
        <end position="260"/>
    </location>
</feature>
<dbReference type="RefSeq" id="WP_006011537.1">
    <property type="nucleotide sequence ID" value="NZ_BAEQ01000040.1"/>
</dbReference>
<dbReference type="InterPro" id="IPR011042">
    <property type="entry name" value="6-blade_b-propeller_TolB-like"/>
</dbReference>
<comment type="caution">
    <text evidence="5">The sequence shown here is derived from an EMBL/GenBank/DDBJ whole genome shotgun (WGS) entry which is preliminary data.</text>
</comment>
<dbReference type="Gene3D" id="2.120.10.30">
    <property type="entry name" value="TolB, C-terminal domain"/>
    <property type="match status" value="1"/>
</dbReference>
<dbReference type="GO" id="GO:0016787">
    <property type="term" value="F:hydrolase activity"/>
    <property type="evidence" value="ECO:0007669"/>
    <property type="project" value="TreeGrafter"/>
</dbReference>
<dbReference type="InterPro" id="IPR018119">
    <property type="entry name" value="Strictosidine_synth_cons-reg"/>
</dbReference>
<keyword evidence="6" id="KW-1185">Reference proteome</keyword>
<name>K6YYH4_9ALTE</name>
<evidence type="ECO:0000259" key="4">
    <source>
        <dbReference type="Pfam" id="PF03088"/>
    </source>
</evidence>
<keyword evidence="2" id="KW-0597">Phosphoprotein</keyword>
<dbReference type="Pfam" id="PF03088">
    <property type="entry name" value="Str_synth"/>
    <property type="match status" value="1"/>
</dbReference>
<dbReference type="Pfam" id="PF20067">
    <property type="entry name" value="SSL_N"/>
    <property type="match status" value="1"/>
</dbReference>
<dbReference type="PANTHER" id="PTHR10426:SF88">
    <property type="entry name" value="ADIPOCYTE PLASMA MEMBRANE-ASSOCIATED PROTEIN HEMOMUCIN-RELATED"/>
    <property type="match status" value="1"/>
</dbReference>
<dbReference type="SUPFAM" id="SSF63829">
    <property type="entry name" value="Calcium-dependent phosphotriesterase"/>
    <property type="match status" value="1"/>
</dbReference>
<dbReference type="GO" id="GO:0012505">
    <property type="term" value="C:endomembrane system"/>
    <property type="evidence" value="ECO:0007669"/>
    <property type="project" value="TreeGrafter"/>
</dbReference>
<evidence type="ECO:0000313" key="5">
    <source>
        <dbReference type="EMBL" id="GAC29026.1"/>
    </source>
</evidence>
<dbReference type="OrthoDB" id="9775406at2"/>